<dbReference type="PANTHER" id="PTHR35529:SF1">
    <property type="entry name" value="MANGANESE EFFLUX PUMP MNTP-RELATED"/>
    <property type="match status" value="1"/>
</dbReference>
<feature type="signal peptide" evidence="9">
    <location>
        <begin position="1"/>
        <end position="19"/>
    </location>
</feature>
<feature type="transmembrane region" description="Helical" evidence="8">
    <location>
        <begin position="168"/>
        <end position="186"/>
    </location>
</feature>
<keyword evidence="4 8" id="KW-1133">Transmembrane helix</keyword>
<sequence>MSPFGIAALSLSMSADAFAASIARGAATRPTLSGALKGGLVFGVIEALTPLLGWMVGIATASFVGAVDHWIAFTLLGFVGGRMIWEALTREDADEDEAVPAASGWRGALALVAVAIGTSIDAAAVGVSLALVGQNIVMIAAAIGFATFAMTTIGLSIGRMVGSKLGRVVEMAGGATLIAIGSWILADHLGAFA</sequence>
<evidence type="ECO:0000313" key="11">
    <source>
        <dbReference type="Proteomes" id="UP001273531"/>
    </source>
</evidence>
<dbReference type="PANTHER" id="PTHR35529">
    <property type="entry name" value="MANGANESE EFFLUX PUMP MNTP-RELATED"/>
    <property type="match status" value="1"/>
</dbReference>
<evidence type="ECO:0000256" key="1">
    <source>
        <dbReference type="ARBA" id="ARBA00022448"/>
    </source>
</evidence>
<comment type="function">
    <text evidence="8">Probably functions as a manganese efflux pump.</text>
</comment>
<dbReference type="RefSeq" id="WP_317227180.1">
    <property type="nucleotide sequence ID" value="NZ_JAWJEJ010000001.1"/>
</dbReference>
<protein>
    <recommendedName>
        <fullName evidence="8">Putative manganese efflux pump MntP</fullName>
    </recommendedName>
</protein>
<keyword evidence="6 8" id="KW-0472">Membrane</keyword>
<evidence type="ECO:0000256" key="7">
    <source>
        <dbReference type="ARBA" id="ARBA00023211"/>
    </source>
</evidence>
<keyword evidence="11" id="KW-1185">Reference proteome</keyword>
<dbReference type="Pfam" id="PF02659">
    <property type="entry name" value="Mntp"/>
    <property type="match status" value="1"/>
</dbReference>
<dbReference type="InterPro" id="IPR003810">
    <property type="entry name" value="Mntp/YtaF"/>
</dbReference>
<keyword evidence="7 8" id="KW-0464">Manganese</keyword>
<proteinExistence type="inferred from homology"/>
<dbReference type="EMBL" id="JAWJEJ010000001">
    <property type="protein sequence ID" value="MDV3458066.1"/>
    <property type="molecule type" value="Genomic_DNA"/>
</dbReference>
<feature type="chain" id="PRO_5045686099" description="Putative manganese efflux pump MntP" evidence="9">
    <location>
        <begin position="20"/>
        <end position="193"/>
    </location>
</feature>
<keyword evidence="5 8" id="KW-0406">Ion transport</keyword>
<keyword evidence="9" id="KW-0732">Signal</keyword>
<comment type="similarity">
    <text evidence="8">Belongs to the MntP (TC 9.B.29) family.</text>
</comment>
<evidence type="ECO:0000313" key="10">
    <source>
        <dbReference type="EMBL" id="MDV3458066.1"/>
    </source>
</evidence>
<evidence type="ECO:0000256" key="6">
    <source>
        <dbReference type="ARBA" id="ARBA00023136"/>
    </source>
</evidence>
<evidence type="ECO:0000256" key="4">
    <source>
        <dbReference type="ARBA" id="ARBA00022989"/>
    </source>
</evidence>
<keyword evidence="1 8" id="KW-0813">Transport</keyword>
<keyword evidence="3 8" id="KW-0812">Transmembrane</keyword>
<evidence type="ECO:0000256" key="3">
    <source>
        <dbReference type="ARBA" id="ARBA00022692"/>
    </source>
</evidence>
<evidence type="ECO:0000256" key="5">
    <source>
        <dbReference type="ARBA" id="ARBA00023065"/>
    </source>
</evidence>
<evidence type="ECO:0000256" key="9">
    <source>
        <dbReference type="SAM" id="SignalP"/>
    </source>
</evidence>
<dbReference type="Proteomes" id="UP001273531">
    <property type="component" value="Unassembled WGS sequence"/>
</dbReference>
<comment type="subcellular location">
    <subcellularLocation>
        <location evidence="8">Cell membrane</location>
        <topology evidence="8">Multi-pass membrane protein</topology>
    </subcellularLocation>
</comment>
<evidence type="ECO:0000256" key="2">
    <source>
        <dbReference type="ARBA" id="ARBA00022475"/>
    </source>
</evidence>
<feature type="transmembrane region" description="Helical" evidence="8">
    <location>
        <begin position="108"/>
        <end position="130"/>
    </location>
</feature>
<gene>
    <name evidence="8" type="primary">mntP</name>
    <name evidence="10" type="ORF">RZN05_13805</name>
</gene>
<reference evidence="10 11" key="1">
    <citation type="submission" date="2023-10" db="EMBL/GenBank/DDBJ databases">
        <title>Sphingomonas sp. HF-S4 16S ribosomal RNA gene Genome sequencing and assembly.</title>
        <authorList>
            <person name="Lee H."/>
        </authorList>
    </citation>
    <scope>NUCLEOTIDE SEQUENCE [LARGE SCALE GENOMIC DNA]</scope>
    <source>
        <strain evidence="10 11">HF-S4</strain>
    </source>
</reference>
<comment type="caution">
    <text evidence="10">The sequence shown here is derived from an EMBL/GenBank/DDBJ whole genome shotgun (WGS) entry which is preliminary data.</text>
</comment>
<comment type="caution">
    <text evidence="8">Lacks conserved residue(s) required for the propagation of feature annotation.</text>
</comment>
<accession>A0ABU3Y9K2</accession>
<feature type="transmembrane region" description="Helical" evidence="8">
    <location>
        <begin position="136"/>
        <end position="156"/>
    </location>
</feature>
<evidence type="ECO:0000256" key="8">
    <source>
        <dbReference type="HAMAP-Rule" id="MF_01521"/>
    </source>
</evidence>
<name>A0ABU3Y9K2_9SPHN</name>
<keyword evidence="2 8" id="KW-1003">Cell membrane</keyword>
<organism evidence="10 11">
    <name type="scientific">Sphingomonas agrestis</name>
    <dbReference type="NCBI Taxonomy" id="3080540"/>
    <lineage>
        <taxon>Bacteria</taxon>
        <taxon>Pseudomonadati</taxon>
        <taxon>Pseudomonadota</taxon>
        <taxon>Alphaproteobacteria</taxon>
        <taxon>Sphingomonadales</taxon>
        <taxon>Sphingomonadaceae</taxon>
        <taxon>Sphingomonas</taxon>
    </lineage>
</organism>
<feature type="transmembrane region" description="Helical" evidence="8">
    <location>
        <begin position="51"/>
        <end position="80"/>
    </location>
</feature>
<dbReference type="HAMAP" id="MF_01521">
    <property type="entry name" value="MntP_pump"/>
    <property type="match status" value="1"/>
</dbReference>
<dbReference type="InterPro" id="IPR022929">
    <property type="entry name" value="Put_MntP"/>
</dbReference>